<reference evidence="2 3" key="2">
    <citation type="submission" date="2018-11" db="EMBL/GenBank/DDBJ databases">
        <authorList>
            <consortium name="Pathogen Informatics"/>
        </authorList>
    </citation>
    <scope>NUCLEOTIDE SEQUENCE [LARGE SCALE GENOMIC DNA]</scope>
</reference>
<gene>
    <name evidence="2" type="ORF">TCNE_LOCUS9671</name>
</gene>
<protein>
    <submittedName>
        <fullName evidence="4">CNH domain-containing protein</fullName>
    </submittedName>
</protein>
<name>A0A183UMF1_TOXCA</name>
<sequence length="451" mass="50445">MYIDHLKEVNKGFHKVTDIVIRKLRSPIKKESPMESIDFCKYGELIKLEKMLSGDVNDMVKVASIRSKQPWEPVILFEKTLAWEVVDSDTWGSSSVVIATEDTGVIFLSTGLSVPIIEANARIHQLAVREHFGLFLARIDKGKESSVIVFALADLRLAIQTGNLIVRKTCIEHRIPSSKGCHLFETSNANGLRLNVVMCIGKTMALLRWAFGPLGRIQAGTDLTNNFTQLKSISLCDEATTISVYERGTFHSTVRVAAFTRGGIAIADFGYGAVEYLSCDVPRTQITTTYATSDGQTDEIHYSHKIYRFPFVVGFGQDLIEIRLAINGNLLCSMYMPAVKVLSSKKLYEANVLITWDIYRISSAALQMNENKECRDNSLSEMTPQLLRNATHNPERRQTYAKELTPRTQRIGSTAPDTGDFRSARFADYSAPNTPLMNILIEPFSDNDLVL</sequence>
<organism evidence="3 4">
    <name type="scientific">Toxocara canis</name>
    <name type="common">Canine roundworm</name>
    <dbReference type="NCBI Taxonomy" id="6265"/>
    <lineage>
        <taxon>Eukaryota</taxon>
        <taxon>Metazoa</taxon>
        <taxon>Ecdysozoa</taxon>
        <taxon>Nematoda</taxon>
        <taxon>Chromadorea</taxon>
        <taxon>Rhabditida</taxon>
        <taxon>Spirurina</taxon>
        <taxon>Ascaridomorpha</taxon>
        <taxon>Ascaridoidea</taxon>
        <taxon>Toxocaridae</taxon>
        <taxon>Toxocara</taxon>
    </lineage>
</organism>
<dbReference type="EMBL" id="UYWY01020245">
    <property type="protein sequence ID" value="VDM40992.1"/>
    <property type="molecule type" value="Genomic_DNA"/>
</dbReference>
<dbReference type="InterPro" id="IPR001180">
    <property type="entry name" value="CNH_dom"/>
</dbReference>
<dbReference type="Proteomes" id="UP000050794">
    <property type="component" value="Unassembled WGS sequence"/>
</dbReference>
<proteinExistence type="predicted"/>
<evidence type="ECO:0000313" key="2">
    <source>
        <dbReference type="EMBL" id="VDM40992.1"/>
    </source>
</evidence>
<dbReference type="AlphaFoldDB" id="A0A183UMF1"/>
<dbReference type="Pfam" id="PF00780">
    <property type="entry name" value="CNH"/>
    <property type="match status" value="1"/>
</dbReference>
<evidence type="ECO:0000313" key="3">
    <source>
        <dbReference type="Proteomes" id="UP000050794"/>
    </source>
</evidence>
<keyword evidence="3" id="KW-1185">Reference proteome</keyword>
<dbReference type="WBParaSite" id="TCNE_0000967101-mRNA-1">
    <property type="protein sequence ID" value="TCNE_0000967101-mRNA-1"/>
    <property type="gene ID" value="TCNE_0000967101"/>
</dbReference>
<accession>A0A183UMF1</accession>
<evidence type="ECO:0000313" key="4">
    <source>
        <dbReference type="WBParaSite" id="TCNE_0000967101-mRNA-1"/>
    </source>
</evidence>
<reference evidence="4" key="1">
    <citation type="submission" date="2016-06" db="UniProtKB">
        <authorList>
            <consortium name="WormBaseParasite"/>
        </authorList>
    </citation>
    <scope>IDENTIFICATION</scope>
</reference>
<feature type="domain" description="CNH" evidence="1">
    <location>
        <begin position="95"/>
        <end position="246"/>
    </location>
</feature>
<evidence type="ECO:0000259" key="1">
    <source>
        <dbReference type="Pfam" id="PF00780"/>
    </source>
</evidence>